<keyword evidence="13" id="KW-1185">Reference proteome</keyword>
<keyword evidence="7" id="KW-0479">Metal-binding</keyword>
<keyword evidence="9" id="KW-0326">Glycosidase</keyword>
<dbReference type="GO" id="GO:0016020">
    <property type="term" value="C:membrane"/>
    <property type="evidence" value="ECO:0007669"/>
    <property type="project" value="InterPro"/>
</dbReference>
<dbReference type="GO" id="GO:0036503">
    <property type="term" value="P:ERAD pathway"/>
    <property type="evidence" value="ECO:0007669"/>
    <property type="project" value="UniProtKB-ARBA"/>
</dbReference>
<feature type="active site" description="Proton donor" evidence="6">
    <location>
        <position position="220"/>
    </location>
</feature>
<feature type="compositionally biased region" description="Basic and acidic residues" evidence="10">
    <location>
        <begin position="123"/>
        <end position="132"/>
    </location>
</feature>
<evidence type="ECO:0000313" key="12">
    <source>
        <dbReference type="EMBL" id="ROW08971.1"/>
    </source>
</evidence>
<dbReference type="GO" id="GO:0004571">
    <property type="term" value="F:mannosyl-oligosaccharide 1,2-alpha-mannosidase activity"/>
    <property type="evidence" value="ECO:0007669"/>
    <property type="project" value="InterPro"/>
</dbReference>
<accession>A0A423WZI8</accession>
<evidence type="ECO:0000256" key="6">
    <source>
        <dbReference type="PIRSR" id="PIRSR601382-1"/>
    </source>
</evidence>
<organism evidence="12 13">
    <name type="scientific">Cytospora schulzeri</name>
    <dbReference type="NCBI Taxonomy" id="448051"/>
    <lineage>
        <taxon>Eukaryota</taxon>
        <taxon>Fungi</taxon>
        <taxon>Dikarya</taxon>
        <taxon>Ascomycota</taxon>
        <taxon>Pezizomycotina</taxon>
        <taxon>Sordariomycetes</taxon>
        <taxon>Sordariomycetidae</taxon>
        <taxon>Diaporthales</taxon>
        <taxon>Cytosporaceae</taxon>
        <taxon>Cytospora</taxon>
    </lineage>
</organism>
<dbReference type="GO" id="GO:0005975">
    <property type="term" value="P:carbohydrate metabolic process"/>
    <property type="evidence" value="ECO:0007669"/>
    <property type="project" value="InterPro"/>
</dbReference>
<dbReference type="GO" id="GO:0005783">
    <property type="term" value="C:endoplasmic reticulum"/>
    <property type="evidence" value="ECO:0007669"/>
    <property type="project" value="TreeGrafter"/>
</dbReference>
<dbReference type="Gene3D" id="1.50.10.10">
    <property type="match status" value="1"/>
</dbReference>
<dbReference type="AlphaFoldDB" id="A0A423WZI8"/>
<sequence>MPSLRRWRPLILLVAVWLLFIYWMFDITDEQQSPFNYSPPNSVPNRPPQSGHHNVAPVGDVYAQGAAENGGELDATSWWKLPERFPVAGKLRSLPAVEEEEEEVGKGGGGGGSRKIPRIQADAPRESEADRARRLERREAVRESFLHSWKGYKKNAWMADEVTPLTGKAKNPFGGWAATLVDALDTLWIMGLEKEFEAAVKAAETIDFSRTEADLVNVFETTIRYMGGFLAAYELSGKKYEGLLKKAVEVGELLMCAFDTDDRMPIARWDWKFYMTGHEQKHPRSVLVSELGSLSLEFTKLSQLTGDMKYYDAIQRVSDVFEEGQDDTKLPGMWPVVVDTTESPPSFKKHNGFTLGGMADSLYEYFPKQYLLFGGVVDQPKKMYEKFIGVAKKHLMRRALNQDNIPIVISGDVNVKSVDGKLEAVNVAKGQHLTCFAGGMVGLAAKVFDRPEEMDLALQLTDGCVWAYNTTVTGIMPEIFGFVACGGVDDSQTGDGCAYDDLKWRTALRDHYSGTKAALDPMGQDIDNIIKNRHLPPGFVELHDKKYILRPEAIESVFLMYRLTGDPTWMDKAWMMFSSIERHTKSKVGAASLRDVTVSETEQVDSMESFWLAETLKYFYLVFSEFDLVDLDTWVLNTEAHALHRPDVAWK</sequence>
<dbReference type="UniPathway" id="UPA00378"/>
<keyword evidence="11" id="KW-0472">Membrane</keyword>
<keyword evidence="5 8" id="KW-1015">Disulfide bond</keyword>
<dbReference type="InterPro" id="IPR036026">
    <property type="entry name" value="Seven-hairpin_glycosidases"/>
</dbReference>
<comment type="caution">
    <text evidence="12">The sequence shown here is derived from an EMBL/GenBank/DDBJ whole genome shotgun (WGS) entry which is preliminary data.</text>
</comment>
<dbReference type="SUPFAM" id="SSF48225">
    <property type="entry name" value="Seven-hairpin glycosidases"/>
    <property type="match status" value="1"/>
</dbReference>
<keyword evidence="11" id="KW-1133">Transmembrane helix</keyword>
<dbReference type="PANTHER" id="PTHR11742">
    <property type="entry name" value="MANNOSYL-OLIGOSACCHARIDE ALPHA-1,2-MANNOSIDASE-RELATED"/>
    <property type="match status" value="1"/>
</dbReference>
<dbReference type="EMBL" id="LKEA01000005">
    <property type="protein sequence ID" value="ROW08971.1"/>
    <property type="molecule type" value="Genomic_DNA"/>
</dbReference>
<comment type="cofactor">
    <cofactor evidence="1 7">
        <name>Ca(2+)</name>
        <dbReference type="ChEBI" id="CHEBI:29108"/>
    </cofactor>
</comment>
<dbReference type="FunFam" id="1.50.10.10:FF:000037">
    <property type="entry name" value="alpha-1,2-Mannosidase"/>
    <property type="match status" value="1"/>
</dbReference>
<dbReference type="InterPro" id="IPR001382">
    <property type="entry name" value="Glyco_hydro_47"/>
</dbReference>
<evidence type="ECO:0000256" key="8">
    <source>
        <dbReference type="PIRSR" id="PIRSR601382-3"/>
    </source>
</evidence>
<feature type="active site" description="Proton donor" evidence="6">
    <location>
        <position position="478"/>
    </location>
</feature>
<proteinExistence type="inferred from homology"/>
<dbReference type="InterPro" id="IPR050749">
    <property type="entry name" value="Glycosyl_Hydrolase_47"/>
</dbReference>
<dbReference type="EC" id="3.2.1.-" evidence="9"/>
<dbReference type="PRINTS" id="PR00747">
    <property type="entry name" value="GLYHDRLASE47"/>
</dbReference>
<protein>
    <recommendedName>
        <fullName evidence="9">alpha-1,2-Mannosidase</fullName>
        <ecNumber evidence="9">3.2.1.-</ecNumber>
    </recommendedName>
</protein>
<evidence type="ECO:0000256" key="7">
    <source>
        <dbReference type="PIRSR" id="PIRSR601382-2"/>
    </source>
</evidence>
<feature type="active site" evidence="6">
    <location>
        <position position="360"/>
    </location>
</feature>
<evidence type="ECO:0000256" key="5">
    <source>
        <dbReference type="ARBA" id="ARBA00023157"/>
    </source>
</evidence>
<dbReference type="InterPro" id="IPR012341">
    <property type="entry name" value="6hp_glycosidase-like_sf"/>
</dbReference>
<dbReference type="STRING" id="356882.A0A423WZI8"/>
<evidence type="ECO:0000256" key="3">
    <source>
        <dbReference type="ARBA" id="ARBA00007658"/>
    </source>
</evidence>
<evidence type="ECO:0000256" key="4">
    <source>
        <dbReference type="ARBA" id="ARBA00022801"/>
    </source>
</evidence>
<keyword evidence="7" id="KW-0106">Calcium</keyword>
<evidence type="ECO:0000313" key="13">
    <source>
        <dbReference type="Proteomes" id="UP000283895"/>
    </source>
</evidence>
<dbReference type="GO" id="GO:0005509">
    <property type="term" value="F:calcium ion binding"/>
    <property type="evidence" value="ECO:0007669"/>
    <property type="project" value="InterPro"/>
</dbReference>
<dbReference type="Pfam" id="PF01532">
    <property type="entry name" value="Glyco_hydro_47"/>
    <property type="match status" value="1"/>
</dbReference>
<evidence type="ECO:0000256" key="10">
    <source>
        <dbReference type="SAM" id="MobiDB-lite"/>
    </source>
</evidence>
<dbReference type="Proteomes" id="UP000283895">
    <property type="component" value="Unassembled WGS sequence"/>
</dbReference>
<evidence type="ECO:0000256" key="1">
    <source>
        <dbReference type="ARBA" id="ARBA00001913"/>
    </source>
</evidence>
<comment type="similarity">
    <text evidence="3 9">Belongs to the glycosyl hydrolase 47 family.</text>
</comment>
<dbReference type="PANTHER" id="PTHR11742:SF49">
    <property type="entry name" value="ALPHA-1,2-MANNOSIDASE"/>
    <property type="match status" value="1"/>
</dbReference>
<feature type="active site" evidence="6">
    <location>
        <position position="552"/>
    </location>
</feature>
<name>A0A423WZI8_9PEZI</name>
<evidence type="ECO:0000256" key="2">
    <source>
        <dbReference type="ARBA" id="ARBA00004922"/>
    </source>
</evidence>
<gene>
    <name evidence="12" type="ORF">VMCG_02752</name>
</gene>
<feature type="disulfide bond" evidence="8">
    <location>
        <begin position="435"/>
        <end position="464"/>
    </location>
</feature>
<comment type="pathway">
    <text evidence="2">Protein modification; protein glycosylation.</text>
</comment>
<evidence type="ECO:0000256" key="9">
    <source>
        <dbReference type="RuleBase" id="RU361193"/>
    </source>
</evidence>
<keyword evidence="11" id="KW-0812">Transmembrane</keyword>
<reference evidence="12 13" key="1">
    <citation type="submission" date="2015-09" db="EMBL/GenBank/DDBJ databases">
        <title>Host preference determinants of Valsa canker pathogens revealed by comparative genomics.</title>
        <authorList>
            <person name="Yin Z."/>
            <person name="Huang L."/>
        </authorList>
    </citation>
    <scope>NUCLEOTIDE SEQUENCE [LARGE SCALE GENOMIC DNA]</scope>
    <source>
        <strain evidence="12 13">03-1</strain>
    </source>
</reference>
<keyword evidence="4 9" id="KW-0378">Hydrolase</keyword>
<evidence type="ECO:0000256" key="11">
    <source>
        <dbReference type="SAM" id="Phobius"/>
    </source>
</evidence>
<dbReference type="OrthoDB" id="8118055at2759"/>
<feature type="transmembrane region" description="Helical" evidence="11">
    <location>
        <begin position="7"/>
        <end position="25"/>
    </location>
</feature>
<feature type="region of interest" description="Disordered" evidence="10">
    <location>
        <begin position="96"/>
        <end position="132"/>
    </location>
</feature>
<feature type="binding site" evidence="7">
    <location>
        <position position="638"/>
    </location>
    <ligand>
        <name>Ca(2+)</name>
        <dbReference type="ChEBI" id="CHEBI:29108"/>
    </ligand>
</feature>